<dbReference type="GO" id="GO:0016491">
    <property type="term" value="F:oxidoreductase activity"/>
    <property type="evidence" value="ECO:0007669"/>
    <property type="project" value="InterPro"/>
</dbReference>
<feature type="region of interest" description="Disordered" evidence="1">
    <location>
        <begin position="145"/>
        <end position="166"/>
    </location>
</feature>
<feature type="domain" description="Amine oxidase" evidence="2">
    <location>
        <begin position="15"/>
        <end position="280"/>
    </location>
</feature>
<sequence>MADVVVVGAGMGAMAGAARLAVAGHRVQVHERAGRHGGSVERYERDGFGFDTGPGLLQLPAVWRDLFVKTGRAPLESCVTAHQVDPASRHLFTDGTEVTLPAASRAGVIDALDSALGAGSGERWTDLVSRARTVWDTTRRPLLEEPRTLPGSARGLPDPYPAGRRGLLRRRTPTLDEVARAELRDPRLVALLGSYARSWGLDPRQTPASASVLAYLEQTFGSWYVVGGMQALADAVHGRCLERKVVFRFNSEVVGLTVADGRATGVELADGSTVSADHVVDGTGRLSAGTAPHPAGAVAAAGAALDAGAGRGGAAPGQSRHTLLLALRGARPADAVHRTHVHSDTGVVTVSRPADRTLVPDAAHEAVVVDVAVPAGSSPDDTAEAALLAAAERAVPDLTRRLLWHEARTPADCAERTGVPGGAVPVPALAGADERDLAPNLGTVRGSWRLGGWAHPGGGLAHAGMSGTLVAGLLVEGEDWRGSR</sequence>
<proteinExistence type="predicted"/>
<dbReference type="AlphaFoldDB" id="A0A949N609"/>
<gene>
    <name evidence="3" type="ORF">JGS22_018415</name>
</gene>
<dbReference type="EMBL" id="JAELVF020000001">
    <property type="protein sequence ID" value="MBU7599539.1"/>
    <property type="molecule type" value="Genomic_DNA"/>
</dbReference>
<dbReference type="InterPro" id="IPR002937">
    <property type="entry name" value="Amino_oxidase"/>
</dbReference>
<evidence type="ECO:0000256" key="1">
    <source>
        <dbReference type="SAM" id="MobiDB-lite"/>
    </source>
</evidence>
<protein>
    <submittedName>
        <fullName evidence="3">FAD-dependent oxidoreductase</fullName>
    </submittedName>
</protein>
<dbReference type="SUPFAM" id="SSF51905">
    <property type="entry name" value="FAD/NAD(P)-binding domain"/>
    <property type="match status" value="1"/>
</dbReference>
<accession>A0A949N609</accession>
<dbReference type="InterPro" id="IPR036188">
    <property type="entry name" value="FAD/NAD-bd_sf"/>
</dbReference>
<evidence type="ECO:0000313" key="4">
    <source>
        <dbReference type="Proteomes" id="UP000694501"/>
    </source>
</evidence>
<dbReference type="PANTHER" id="PTHR43734:SF1">
    <property type="entry name" value="PHYTOENE DESATURASE"/>
    <property type="match status" value="1"/>
</dbReference>
<keyword evidence="4" id="KW-1185">Reference proteome</keyword>
<evidence type="ECO:0000259" key="2">
    <source>
        <dbReference type="Pfam" id="PF01593"/>
    </source>
</evidence>
<dbReference type="RefSeq" id="WP_211041549.1">
    <property type="nucleotide sequence ID" value="NZ_JAELVF020000001.1"/>
</dbReference>
<comment type="caution">
    <text evidence="3">The sequence shown here is derived from an EMBL/GenBank/DDBJ whole genome shotgun (WGS) entry which is preliminary data.</text>
</comment>
<dbReference type="Gene3D" id="3.50.50.60">
    <property type="entry name" value="FAD/NAD(P)-binding domain"/>
    <property type="match status" value="2"/>
</dbReference>
<name>A0A949N609_9ACTN</name>
<organism evidence="3 4">
    <name type="scientific">Streptomyces tardus</name>
    <dbReference type="NCBI Taxonomy" id="2780544"/>
    <lineage>
        <taxon>Bacteria</taxon>
        <taxon>Bacillati</taxon>
        <taxon>Actinomycetota</taxon>
        <taxon>Actinomycetes</taxon>
        <taxon>Kitasatosporales</taxon>
        <taxon>Streptomycetaceae</taxon>
        <taxon>Streptomyces</taxon>
    </lineage>
</organism>
<dbReference type="Pfam" id="PF01593">
    <property type="entry name" value="Amino_oxidase"/>
    <property type="match status" value="1"/>
</dbReference>
<evidence type="ECO:0000313" key="3">
    <source>
        <dbReference type="EMBL" id="MBU7599539.1"/>
    </source>
</evidence>
<dbReference type="Proteomes" id="UP000694501">
    <property type="component" value="Unassembled WGS sequence"/>
</dbReference>
<dbReference type="PANTHER" id="PTHR43734">
    <property type="entry name" value="PHYTOENE DESATURASE"/>
    <property type="match status" value="1"/>
</dbReference>
<reference evidence="3" key="1">
    <citation type="submission" date="2021-06" db="EMBL/GenBank/DDBJ databases">
        <title>Sequencing of actinobacteria type strains.</title>
        <authorList>
            <person name="Nguyen G.-S."/>
            <person name="Wentzel A."/>
        </authorList>
    </citation>
    <scope>NUCLEOTIDE SEQUENCE</scope>
    <source>
        <strain evidence="3">P38-E01</strain>
    </source>
</reference>